<protein>
    <submittedName>
        <fullName evidence="10">GTPase HRas-like</fullName>
    </submittedName>
</protein>
<gene>
    <name evidence="10" type="ORF">LOD99_3041</name>
</gene>
<keyword evidence="11" id="KW-1185">Reference proteome</keyword>
<keyword evidence="5" id="KW-0547">Nucleotide-binding</keyword>
<dbReference type="GO" id="GO:0003924">
    <property type="term" value="F:GTPase activity"/>
    <property type="evidence" value="ECO:0007669"/>
    <property type="project" value="InterPro"/>
</dbReference>
<keyword evidence="9" id="KW-0636">Prenylation</keyword>
<proteinExistence type="inferred from homology"/>
<organism evidence="10 11">
    <name type="scientific">Oopsacas minuta</name>
    <dbReference type="NCBI Taxonomy" id="111878"/>
    <lineage>
        <taxon>Eukaryota</taxon>
        <taxon>Metazoa</taxon>
        <taxon>Porifera</taxon>
        <taxon>Hexactinellida</taxon>
        <taxon>Hexasterophora</taxon>
        <taxon>Lyssacinosida</taxon>
        <taxon>Leucopsacidae</taxon>
        <taxon>Oopsacas</taxon>
    </lineage>
</organism>
<evidence type="ECO:0000256" key="8">
    <source>
        <dbReference type="ARBA" id="ARBA00023288"/>
    </source>
</evidence>
<evidence type="ECO:0000256" key="5">
    <source>
        <dbReference type="ARBA" id="ARBA00022741"/>
    </source>
</evidence>
<dbReference type="PROSITE" id="PS51420">
    <property type="entry name" value="RHO"/>
    <property type="match status" value="1"/>
</dbReference>
<dbReference type="SUPFAM" id="SSF52540">
    <property type="entry name" value="P-loop containing nucleoside triphosphate hydrolases"/>
    <property type="match status" value="1"/>
</dbReference>
<dbReference type="SMART" id="SM00173">
    <property type="entry name" value="RAS"/>
    <property type="match status" value="1"/>
</dbReference>
<dbReference type="InterPro" id="IPR005225">
    <property type="entry name" value="Small_GTP-bd"/>
</dbReference>
<accession>A0AAV7JZ23</accession>
<dbReference type="GO" id="GO:0005525">
    <property type="term" value="F:GTP binding"/>
    <property type="evidence" value="ECO:0007669"/>
    <property type="project" value="UniProtKB-KW"/>
</dbReference>
<dbReference type="SMART" id="SM00174">
    <property type="entry name" value="RHO"/>
    <property type="match status" value="1"/>
</dbReference>
<evidence type="ECO:0000256" key="1">
    <source>
        <dbReference type="ARBA" id="ARBA00004193"/>
    </source>
</evidence>
<comment type="caution">
    <text evidence="10">The sequence shown here is derived from an EMBL/GenBank/DDBJ whole genome shotgun (WGS) entry which is preliminary data.</text>
</comment>
<dbReference type="EMBL" id="JAKMXF010000233">
    <property type="protein sequence ID" value="KAI6654197.1"/>
    <property type="molecule type" value="Genomic_DNA"/>
</dbReference>
<evidence type="ECO:0000256" key="3">
    <source>
        <dbReference type="ARBA" id="ARBA00022475"/>
    </source>
</evidence>
<dbReference type="GO" id="GO:0007165">
    <property type="term" value="P:signal transduction"/>
    <property type="evidence" value="ECO:0007669"/>
    <property type="project" value="InterPro"/>
</dbReference>
<dbReference type="PRINTS" id="PR00449">
    <property type="entry name" value="RASTRNSFRMNG"/>
</dbReference>
<evidence type="ECO:0000256" key="9">
    <source>
        <dbReference type="ARBA" id="ARBA00023289"/>
    </source>
</evidence>
<dbReference type="FunFam" id="3.40.50.300:FF:000080">
    <property type="entry name" value="Ras-like GTPase Ras1"/>
    <property type="match status" value="1"/>
</dbReference>
<dbReference type="PANTHER" id="PTHR24070">
    <property type="entry name" value="RAS, DI-RAS, AND RHEB FAMILY MEMBERS OF SMALL GTPASE SUPERFAMILY"/>
    <property type="match status" value="1"/>
</dbReference>
<dbReference type="Gene3D" id="3.40.50.300">
    <property type="entry name" value="P-loop containing nucleotide triphosphate hydrolases"/>
    <property type="match status" value="1"/>
</dbReference>
<dbReference type="GO" id="GO:0005886">
    <property type="term" value="C:plasma membrane"/>
    <property type="evidence" value="ECO:0007669"/>
    <property type="project" value="UniProtKB-SubCell"/>
</dbReference>
<evidence type="ECO:0000256" key="7">
    <source>
        <dbReference type="ARBA" id="ARBA00023136"/>
    </source>
</evidence>
<evidence type="ECO:0000313" key="10">
    <source>
        <dbReference type="EMBL" id="KAI6654197.1"/>
    </source>
</evidence>
<comment type="similarity">
    <text evidence="2">Belongs to the small GTPase superfamily. Ras family.</text>
</comment>
<evidence type="ECO:0000256" key="4">
    <source>
        <dbReference type="ARBA" id="ARBA00022481"/>
    </source>
</evidence>
<evidence type="ECO:0000256" key="6">
    <source>
        <dbReference type="ARBA" id="ARBA00023134"/>
    </source>
</evidence>
<comment type="subcellular location">
    <subcellularLocation>
        <location evidence="1">Cell membrane</location>
        <topology evidence="1">Lipid-anchor</topology>
    </subcellularLocation>
</comment>
<dbReference type="InterPro" id="IPR027417">
    <property type="entry name" value="P-loop_NTPase"/>
</dbReference>
<dbReference type="InterPro" id="IPR001806">
    <property type="entry name" value="Small_GTPase"/>
</dbReference>
<sequence length="192" mass="22111">MSRENQTREYKLVVVGGGGVGKSALTIQFIQSQFVEDYDPTIEDSYRKNGVIDDEVAILDILDTAGQEEFSAMREQYMHHGEGFLLVYSIVDRNSFEEIPKLCKTILRVKERPSFPMILVGNKADLEYERVVSYQEGEQQAQSLNIKYIETSAKHRINVDGVFNDLVRIIRKYKKPESSKPPKKKIFKCRLL</sequence>
<dbReference type="SMART" id="SM00175">
    <property type="entry name" value="RAB"/>
    <property type="match status" value="1"/>
</dbReference>
<keyword evidence="3" id="KW-1003">Cell membrane</keyword>
<keyword evidence="6" id="KW-0342">GTP-binding</keyword>
<dbReference type="Pfam" id="PF00071">
    <property type="entry name" value="Ras"/>
    <property type="match status" value="1"/>
</dbReference>
<keyword evidence="7" id="KW-0472">Membrane</keyword>
<dbReference type="InterPro" id="IPR020849">
    <property type="entry name" value="Small_GTPase_Ras-type"/>
</dbReference>
<name>A0AAV7JZ23_9METZ</name>
<evidence type="ECO:0000313" key="11">
    <source>
        <dbReference type="Proteomes" id="UP001165289"/>
    </source>
</evidence>
<dbReference type="NCBIfam" id="TIGR00231">
    <property type="entry name" value="small_GTP"/>
    <property type="match status" value="1"/>
</dbReference>
<dbReference type="Proteomes" id="UP001165289">
    <property type="component" value="Unassembled WGS sequence"/>
</dbReference>
<dbReference type="PROSITE" id="PS51421">
    <property type="entry name" value="RAS"/>
    <property type="match status" value="1"/>
</dbReference>
<keyword evidence="4" id="KW-0488">Methylation</keyword>
<evidence type="ECO:0000256" key="2">
    <source>
        <dbReference type="ARBA" id="ARBA00008344"/>
    </source>
</evidence>
<keyword evidence="8" id="KW-0449">Lipoprotein</keyword>
<reference evidence="10 11" key="1">
    <citation type="journal article" date="2023" name="BMC Biol.">
        <title>The compact genome of the sponge Oopsacas minuta (Hexactinellida) is lacking key metazoan core genes.</title>
        <authorList>
            <person name="Santini S."/>
            <person name="Schenkelaars Q."/>
            <person name="Jourda C."/>
            <person name="Duchesne M."/>
            <person name="Belahbib H."/>
            <person name="Rocher C."/>
            <person name="Selva M."/>
            <person name="Riesgo A."/>
            <person name="Vervoort M."/>
            <person name="Leys S.P."/>
            <person name="Kodjabachian L."/>
            <person name="Le Bivic A."/>
            <person name="Borchiellini C."/>
            <person name="Claverie J.M."/>
            <person name="Renard E."/>
        </authorList>
    </citation>
    <scope>NUCLEOTIDE SEQUENCE [LARGE SCALE GENOMIC DNA]</scope>
    <source>
        <strain evidence="10">SPO-2</strain>
    </source>
</reference>
<dbReference type="AlphaFoldDB" id="A0AAV7JZ23"/>
<dbReference type="PROSITE" id="PS51419">
    <property type="entry name" value="RAB"/>
    <property type="match status" value="1"/>
</dbReference>